<name>A0AA41W6Z2_9GAMM</name>
<protein>
    <submittedName>
        <fullName evidence="14">Protease SohB</fullName>
        <ecNumber evidence="14">3.4.21.-</ecNumber>
    </submittedName>
</protein>
<keyword evidence="15" id="KW-1185">Reference proteome</keyword>
<dbReference type="Gene3D" id="6.20.330.10">
    <property type="match status" value="1"/>
</dbReference>
<sequence length="351" mass="39285">MEFLFEYGLFLAKSATVVVTIGLIAAIVFANSGKAKGGKKGTLELTDLGEKYEDHELMMQEQLLTEEEIKQARKDEKKRLKEEKKQAKKKGDDKADEVLTSRVFVLKFNGSVDAHEVESLREEVSAILSVADKERDEVLLKLESGGGVVHGYGLAASQLDRLKKAEIPLTVVVDKVAASGGYMMACLADKLFCAPFAIIGSIGVIAQVPNFNKLLKKHDVEFEQITAGEYKRTLTMFGENTDKAREKFQLEIDEVHGLFKDFVQRYRPELDLAKVATGEHWFGAQALELGLVDELATSDELLGRYYSEDKELHLVEFVARKKLSEKVAENVVSSFVSSATNKLMKIRHWYQ</sequence>
<keyword evidence="5 11" id="KW-0812">Transmembrane</keyword>
<evidence type="ECO:0000256" key="5">
    <source>
        <dbReference type="ARBA" id="ARBA00022692"/>
    </source>
</evidence>
<dbReference type="EC" id="3.4.21.-" evidence="14"/>
<organism evidence="14 15">
    <name type="scientific">Echinimonas agarilytica</name>
    <dbReference type="NCBI Taxonomy" id="1215918"/>
    <lineage>
        <taxon>Bacteria</taxon>
        <taxon>Pseudomonadati</taxon>
        <taxon>Pseudomonadota</taxon>
        <taxon>Gammaproteobacteria</taxon>
        <taxon>Alteromonadales</taxon>
        <taxon>Echinimonadaceae</taxon>
        <taxon>Echinimonas</taxon>
    </lineage>
</organism>
<dbReference type="GO" id="GO:0005886">
    <property type="term" value="C:plasma membrane"/>
    <property type="evidence" value="ECO:0007669"/>
    <property type="project" value="UniProtKB-SubCell"/>
</dbReference>
<proteinExistence type="inferred from homology"/>
<dbReference type="RefSeq" id="WP_251261194.1">
    <property type="nucleotide sequence ID" value="NZ_JAMQGP010000003.1"/>
</dbReference>
<dbReference type="GO" id="GO:0006508">
    <property type="term" value="P:proteolysis"/>
    <property type="evidence" value="ECO:0007669"/>
    <property type="project" value="UniProtKB-KW"/>
</dbReference>
<keyword evidence="3" id="KW-1003">Cell membrane</keyword>
<dbReference type="InterPro" id="IPR002142">
    <property type="entry name" value="Peptidase_S49"/>
</dbReference>
<comment type="caution">
    <text evidence="14">The sequence shown here is derived from an EMBL/GenBank/DDBJ whole genome shotgun (WGS) entry which is preliminary data.</text>
</comment>
<dbReference type="Proteomes" id="UP001165393">
    <property type="component" value="Unassembled WGS sequence"/>
</dbReference>
<evidence type="ECO:0000313" key="15">
    <source>
        <dbReference type="Proteomes" id="UP001165393"/>
    </source>
</evidence>
<comment type="similarity">
    <text evidence="2">Belongs to the peptidase S49 family.</text>
</comment>
<comment type="subcellular location">
    <subcellularLocation>
        <location evidence="1">Cell membrane</location>
    </subcellularLocation>
</comment>
<gene>
    <name evidence="14" type="primary">sohB</name>
    <name evidence="14" type="ORF">NAF29_08775</name>
</gene>
<keyword evidence="7" id="KW-0720">Serine protease</keyword>
<evidence type="ECO:0000256" key="2">
    <source>
        <dbReference type="ARBA" id="ARBA00008683"/>
    </source>
</evidence>
<reference evidence="14 15" key="1">
    <citation type="journal article" date="2013" name="Antonie Van Leeuwenhoek">
        <title>Echinimonas agarilytica gen. nov., sp. nov., a new gammaproteobacterium isolated from the sea urchin Strongylocentrotus intermedius.</title>
        <authorList>
            <person name="Nedashkovskaya O.I."/>
            <person name="Stenkova A.M."/>
            <person name="Zhukova N.V."/>
            <person name="Van Trappen S."/>
            <person name="Lee J.S."/>
            <person name="Kim S.B."/>
        </authorList>
    </citation>
    <scope>NUCLEOTIDE SEQUENCE [LARGE SCALE GENOMIC DNA]</scope>
    <source>
        <strain evidence="14 15">KMM 6351</strain>
    </source>
</reference>
<dbReference type="NCBIfam" id="NF008745">
    <property type="entry name" value="PRK11778.1"/>
    <property type="match status" value="1"/>
</dbReference>
<feature type="domain" description="Peptidase S49" evidence="12">
    <location>
        <begin position="162"/>
        <end position="304"/>
    </location>
</feature>
<evidence type="ECO:0000313" key="14">
    <source>
        <dbReference type="EMBL" id="MCM2679756.1"/>
    </source>
</evidence>
<evidence type="ECO:0000259" key="12">
    <source>
        <dbReference type="Pfam" id="PF01343"/>
    </source>
</evidence>
<feature type="transmembrane region" description="Helical" evidence="11">
    <location>
        <begin position="12"/>
        <end position="30"/>
    </location>
</feature>
<evidence type="ECO:0000256" key="4">
    <source>
        <dbReference type="ARBA" id="ARBA00022670"/>
    </source>
</evidence>
<dbReference type="InterPro" id="IPR029045">
    <property type="entry name" value="ClpP/crotonase-like_dom_sf"/>
</dbReference>
<evidence type="ECO:0000256" key="6">
    <source>
        <dbReference type="ARBA" id="ARBA00022801"/>
    </source>
</evidence>
<dbReference type="Gene3D" id="3.90.226.10">
    <property type="entry name" value="2-enoyl-CoA Hydratase, Chain A, domain 1"/>
    <property type="match status" value="1"/>
</dbReference>
<dbReference type="AlphaFoldDB" id="A0AA41W6Z2"/>
<evidence type="ECO:0000256" key="10">
    <source>
        <dbReference type="SAM" id="Coils"/>
    </source>
</evidence>
<evidence type="ECO:0000256" key="8">
    <source>
        <dbReference type="ARBA" id="ARBA00022989"/>
    </source>
</evidence>
<dbReference type="SUPFAM" id="SSF52096">
    <property type="entry name" value="ClpP/crotonase"/>
    <property type="match status" value="1"/>
</dbReference>
<dbReference type="Pfam" id="PF08496">
    <property type="entry name" value="Peptidase_S49_N"/>
    <property type="match status" value="1"/>
</dbReference>
<evidence type="ECO:0000256" key="3">
    <source>
        <dbReference type="ARBA" id="ARBA00022475"/>
    </source>
</evidence>
<dbReference type="InterPro" id="IPR013703">
    <property type="entry name" value="Peptidase_S49_N_proteobac"/>
</dbReference>
<keyword evidence="4 14" id="KW-0645">Protease</keyword>
<dbReference type="CDD" id="cd07023">
    <property type="entry name" value="S49_Sppa_N_C"/>
    <property type="match status" value="1"/>
</dbReference>
<keyword evidence="10" id="KW-0175">Coiled coil</keyword>
<evidence type="ECO:0000259" key="13">
    <source>
        <dbReference type="Pfam" id="PF08496"/>
    </source>
</evidence>
<keyword evidence="9 11" id="KW-0472">Membrane</keyword>
<evidence type="ECO:0000256" key="1">
    <source>
        <dbReference type="ARBA" id="ARBA00004236"/>
    </source>
</evidence>
<keyword evidence="8 11" id="KW-1133">Transmembrane helix</keyword>
<keyword evidence="6 14" id="KW-0378">Hydrolase</keyword>
<feature type="coiled-coil region" evidence="10">
    <location>
        <begin position="63"/>
        <end position="97"/>
    </location>
</feature>
<evidence type="ECO:0000256" key="9">
    <source>
        <dbReference type="ARBA" id="ARBA00023136"/>
    </source>
</evidence>
<dbReference type="Pfam" id="PF01343">
    <property type="entry name" value="Peptidase_S49"/>
    <property type="match status" value="1"/>
</dbReference>
<dbReference type="PANTHER" id="PTHR42987">
    <property type="entry name" value="PEPTIDASE S49"/>
    <property type="match status" value="1"/>
</dbReference>
<dbReference type="EMBL" id="JAMQGP010000003">
    <property type="protein sequence ID" value="MCM2679756.1"/>
    <property type="molecule type" value="Genomic_DNA"/>
</dbReference>
<dbReference type="GO" id="GO:0004252">
    <property type="term" value="F:serine-type endopeptidase activity"/>
    <property type="evidence" value="ECO:0007669"/>
    <property type="project" value="InterPro"/>
</dbReference>
<feature type="domain" description="Peptidase S49 N-terminal proteobacteria" evidence="13">
    <location>
        <begin position="2"/>
        <end position="159"/>
    </location>
</feature>
<evidence type="ECO:0000256" key="11">
    <source>
        <dbReference type="SAM" id="Phobius"/>
    </source>
</evidence>
<dbReference type="PANTHER" id="PTHR42987:SF4">
    <property type="entry name" value="PROTEASE SOHB-RELATED"/>
    <property type="match status" value="1"/>
</dbReference>
<accession>A0AA41W6Z2</accession>
<dbReference type="InterPro" id="IPR047272">
    <property type="entry name" value="S49_SppA_C"/>
</dbReference>
<evidence type="ECO:0000256" key="7">
    <source>
        <dbReference type="ARBA" id="ARBA00022825"/>
    </source>
</evidence>